<organism evidence="2 3">
    <name type="scientific">Planobispora siamensis</name>
    <dbReference type="NCBI Taxonomy" id="936338"/>
    <lineage>
        <taxon>Bacteria</taxon>
        <taxon>Bacillati</taxon>
        <taxon>Actinomycetota</taxon>
        <taxon>Actinomycetes</taxon>
        <taxon>Streptosporangiales</taxon>
        <taxon>Streptosporangiaceae</taxon>
        <taxon>Planobispora</taxon>
    </lineage>
</organism>
<dbReference type="Proteomes" id="UP000619788">
    <property type="component" value="Unassembled WGS sequence"/>
</dbReference>
<proteinExistence type="predicted"/>
<comment type="caution">
    <text evidence="2">The sequence shown here is derived from an EMBL/GenBank/DDBJ whole genome shotgun (WGS) entry which is preliminary data.</text>
</comment>
<evidence type="ECO:0000313" key="2">
    <source>
        <dbReference type="EMBL" id="GIH97463.1"/>
    </source>
</evidence>
<keyword evidence="3" id="KW-1185">Reference proteome</keyword>
<dbReference type="Gene3D" id="3.40.50.2300">
    <property type="match status" value="1"/>
</dbReference>
<gene>
    <name evidence="2" type="ORF">Psi01_80930</name>
</gene>
<dbReference type="InterPro" id="IPR036196">
    <property type="entry name" value="Ptyr_pPase_sf"/>
</dbReference>
<accession>A0A8J3SN25</accession>
<dbReference type="AlphaFoldDB" id="A0A8J3SN25"/>
<dbReference type="EMBL" id="BOOJ01000084">
    <property type="protein sequence ID" value="GIH97463.1"/>
    <property type="molecule type" value="Genomic_DNA"/>
</dbReference>
<feature type="domain" description="Phosphotyrosine protein phosphatase I" evidence="1">
    <location>
        <begin position="3"/>
        <end position="119"/>
    </location>
</feature>
<dbReference type="InterPro" id="IPR023485">
    <property type="entry name" value="Ptyr_pPase"/>
</dbReference>
<reference evidence="2 3" key="1">
    <citation type="submission" date="2021-01" db="EMBL/GenBank/DDBJ databases">
        <title>Whole genome shotgun sequence of Planobispora siamensis NBRC 107568.</title>
        <authorList>
            <person name="Komaki H."/>
            <person name="Tamura T."/>
        </authorList>
    </citation>
    <scope>NUCLEOTIDE SEQUENCE [LARGE SCALE GENOMIC DNA]</scope>
    <source>
        <strain evidence="2 3">NBRC 107568</strain>
    </source>
</reference>
<name>A0A8J3SN25_9ACTN</name>
<protein>
    <recommendedName>
        <fullName evidence="1">Phosphotyrosine protein phosphatase I domain-containing protein</fullName>
    </recommendedName>
</protein>
<dbReference type="SMART" id="SM00226">
    <property type="entry name" value="LMWPc"/>
    <property type="match status" value="1"/>
</dbReference>
<sequence length="122" mass="13014">MGGTVLFVCPHGAGKSRIAAAWFAQAAPPGWEATTAGLEPQPHLSAHAPRLLAGSGAEHLLDQALPRPLSAIIDPALTVTIDCPPGAVAGAVEWQLQHADFDERMTAELRERVRQLMQELHQ</sequence>
<evidence type="ECO:0000259" key="1">
    <source>
        <dbReference type="SMART" id="SM00226"/>
    </source>
</evidence>
<evidence type="ECO:0000313" key="3">
    <source>
        <dbReference type="Proteomes" id="UP000619788"/>
    </source>
</evidence>
<dbReference type="SUPFAM" id="SSF52788">
    <property type="entry name" value="Phosphotyrosine protein phosphatases I"/>
    <property type="match status" value="1"/>
</dbReference>
<dbReference type="RefSeq" id="WP_204069466.1">
    <property type="nucleotide sequence ID" value="NZ_BOOJ01000084.1"/>
</dbReference>